<dbReference type="NCBIfam" id="TIGR04183">
    <property type="entry name" value="Por_Secre_tail"/>
    <property type="match status" value="1"/>
</dbReference>
<feature type="chain" id="PRO_5007094798" description="Secretion system C-terminal sorting domain-containing protein" evidence="2">
    <location>
        <begin position="24"/>
        <end position="1592"/>
    </location>
</feature>
<keyword evidence="1 2" id="KW-0732">Signal</keyword>
<name>A0A101CFZ0_9FLAO</name>
<evidence type="ECO:0000256" key="2">
    <source>
        <dbReference type="SAM" id="SignalP"/>
    </source>
</evidence>
<evidence type="ECO:0000256" key="1">
    <source>
        <dbReference type="ARBA" id="ARBA00022729"/>
    </source>
</evidence>
<dbReference type="EMBL" id="LMAI01000010">
    <property type="protein sequence ID" value="KUJ55149.1"/>
    <property type="molecule type" value="Genomic_DNA"/>
</dbReference>
<dbReference type="Pfam" id="PF18962">
    <property type="entry name" value="Por_Secre_tail"/>
    <property type="match status" value="1"/>
</dbReference>
<organism evidence="4 5">
    <name type="scientific">Chryseobacterium aquaticum subsp. greenlandense</name>
    <dbReference type="NCBI Taxonomy" id="345663"/>
    <lineage>
        <taxon>Bacteria</taxon>
        <taxon>Pseudomonadati</taxon>
        <taxon>Bacteroidota</taxon>
        <taxon>Flavobacteriia</taxon>
        <taxon>Flavobacteriales</taxon>
        <taxon>Weeksellaceae</taxon>
        <taxon>Chryseobacterium group</taxon>
        <taxon>Chryseobacterium</taxon>
    </lineage>
</organism>
<comment type="caution">
    <text evidence="4">The sequence shown here is derived from an EMBL/GenBank/DDBJ whole genome shotgun (WGS) entry which is preliminary data.</text>
</comment>
<reference evidence="4 5" key="1">
    <citation type="submission" date="2015-10" db="EMBL/GenBank/DDBJ databases">
        <title>Genome sequence of Chryseobacterium greenlandense.</title>
        <authorList>
            <person name="Newman J."/>
            <person name="Fischer K."/>
            <person name="Miller J."/>
        </authorList>
    </citation>
    <scope>NUCLEOTIDE SEQUENCE [LARGE SCALE GENOMIC DNA]</scope>
    <source>
        <strain evidence="4 5">UMB34</strain>
    </source>
</reference>
<accession>A0A101CFZ0</accession>
<evidence type="ECO:0000313" key="4">
    <source>
        <dbReference type="EMBL" id="KUJ55149.1"/>
    </source>
</evidence>
<evidence type="ECO:0000259" key="3">
    <source>
        <dbReference type="Pfam" id="PF18962"/>
    </source>
</evidence>
<proteinExistence type="predicted"/>
<dbReference type="RefSeq" id="WP_059137705.1">
    <property type="nucleotide sequence ID" value="NZ_LMAI01000010.1"/>
</dbReference>
<sequence length="1592" mass="176940">MKKKSTSKIFAAIFCIASSHAFSEEIPIPKLHDKITGFRLNNPIPPNVYDLDPLIVVTQNLNEKGLVVMSGKLTKPFTNSNIKLSIKYQDTLGNWVTSWCKTLYSYNQYNEILTARFELPASVNSSYNLKVELSSDSTTANFSDVAWEKAVSHYKLSDYTATNCDLDENEYTILLTPKKDGTLLTDSNGRVTGIKDRVTSAYSWNKLSNVIMSNKKDDVVFSPANPAILVDSGNGTKSVKIVNQGTATSVLGSTPEFIYNEMAGHPIPYLYSYNDPVYMFAGKFSINGFMMKFSQWPGDANGPGYHNFINPNQLQSRYFNTYNTIYEKLVDFITDQEPVVIVSSLATGFRVYKSNGQFITIKNATGSSNYGALFFGYGNDQSGGRRGPGSENLIISNTPEMTLFGMGALRNDATTTSVPLRSLTDIESEIAKFANYVGIFGNIKLDTGECSNSCFAVNAGAQPDNTIVDWTKAPNSYIFTGKDYNPTTGKYDGAEVDGLNIPVKKAYAMWSKGLYMGGATVPTGTITADVLWEDNIGLIKSDANYTLELIGTGENAKIKVPINKVKKGNAVITYKINGEIYWSWHVWVTDDPTNGTTYKSFDDVKRELSDGTLETIPNSEWGFMDRNLGAIGSSLTGEGWAKNGGLLYQWGRKDPIPPLVSKGNDSYEVSGSIGNVLYRDAYTRIASNTSESFFPTFSYINFETLKKYQNRSTANVTDNIRLSVKNPLSLIYIKEDTDTSSIPAPSLYSSTNGYHYVNWFGNVPGLGTKELSKVNLWSDNSKGIVDDNDMANFNDPNNAKPYRNKSSYDPCPNGWRVPSVLSAYSSDNLFTKYSPYGIKGDFTNRNFSIPPGNTLPSYLKGIKVYPLIGFDMNNINGSGNMGIYPGTGFLGRGVSADTAFHLAQTYTDQHETYLWTATMTMLNNNNLPYSTEARYLRLTPDATQLTKYPDQTNYPNVFGEYTYNPMKKITTNSALGCRCIKDPLFVKNNYVFNPDFYKEVTEFKDGLDNPNSYLTEKSSVDTYIEIPVNKAFSVQSQYLGNTAILNSNNYNSLKANVLWSDRNDLITNVTIINPNPSSLADLNNSKIRVKINANKIGNAVVTLHNGSITNPVYWSWHIWVSNTAVSSITYKNDTPVPTENYVNYTKNGVIQETTFMDRNLGAVDVFPDIIDTENPSVSEKTLIDNSQGLHYQWGRKDPIPTFLNIFGSGYSIYTGNTNANGDVSYNTPMNGATYNSTYPVSYNTYKQSIVATDKIDTRIAKILKYSVENPLRFMKPNAAYKIRTDVNYTLGADWLIDTEHHNLYPERWGRDGKKSVFDPCPKGWRIPETVSGALGGGIIKDSPWSLKTNIEGSFPNVGNTEPTYFGVPVRIPKSSPTANESWRVKGFVFNNSNYNIGKYPKGYIRGFRSTANGAFGDVNHTVYNTSLAQVNNSGVWHSVLTTNFTGRGNFLGFDSAGRWGVRKQEIDPYVGMNCRCVKVKTDIDGNEQGPVLSYLPISPSATQKATNTFAKAEIEEIQKDNKKITVFPNPVKSTLYINADDKDYYYQIYNISGQLVKQGKFENKQTDVSSLNQGVYLVRINNAEAVVKIIKN</sequence>
<protein>
    <recommendedName>
        <fullName evidence="3">Secretion system C-terminal sorting domain-containing protein</fullName>
    </recommendedName>
</protein>
<evidence type="ECO:0000313" key="5">
    <source>
        <dbReference type="Proteomes" id="UP000054388"/>
    </source>
</evidence>
<dbReference type="InterPro" id="IPR026444">
    <property type="entry name" value="Secre_tail"/>
</dbReference>
<dbReference type="Proteomes" id="UP000054388">
    <property type="component" value="Unassembled WGS sequence"/>
</dbReference>
<feature type="signal peptide" evidence="2">
    <location>
        <begin position="1"/>
        <end position="23"/>
    </location>
</feature>
<feature type="domain" description="Secretion system C-terminal sorting" evidence="3">
    <location>
        <begin position="1526"/>
        <end position="1588"/>
    </location>
</feature>
<gene>
    <name evidence="4" type="ORF">AR686_16535</name>
</gene>